<dbReference type="OrthoDB" id="69350at2157"/>
<dbReference type="Gene3D" id="1.10.1040.10">
    <property type="entry name" value="N-(1-d-carboxylethyl)-l-norvaline Dehydrogenase, domain 2"/>
    <property type="match status" value="1"/>
</dbReference>
<evidence type="ECO:0000313" key="2">
    <source>
        <dbReference type="EMBL" id="KZX16914.1"/>
    </source>
</evidence>
<name>A0A166EQY1_9EURY</name>
<dbReference type="AlphaFoldDB" id="A0A166EQY1"/>
<dbReference type="EMBL" id="LWMW01000084">
    <property type="protein sequence ID" value="KZX16914.1"/>
    <property type="molecule type" value="Genomic_DNA"/>
</dbReference>
<dbReference type="Pfam" id="PF03807">
    <property type="entry name" value="F420_oxidored"/>
    <property type="match status" value="1"/>
</dbReference>
<feature type="domain" description="Pyrroline-5-carboxylate reductase catalytic N-terminal" evidence="1">
    <location>
        <begin position="3"/>
        <end position="78"/>
    </location>
</feature>
<comment type="caution">
    <text evidence="2">The sequence shown here is derived from an EMBL/GenBank/DDBJ whole genome shotgun (WGS) entry which is preliminary data.</text>
</comment>
<dbReference type="InterPro" id="IPR013328">
    <property type="entry name" value="6PGD_dom2"/>
</dbReference>
<gene>
    <name evidence="2" type="ORF">MBCUT_04650</name>
</gene>
<accession>A0A166EQY1</accession>
<dbReference type="PATRIC" id="fig|47311.3.peg.539"/>
<proteinExistence type="predicted"/>
<dbReference type="SUPFAM" id="SSF51735">
    <property type="entry name" value="NAD(P)-binding Rossmann-fold domains"/>
    <property type="match status" value="1"/>
</dbReference>
<keyword evidence="3" id="KW-1185">Reference proteome</keyword>
<dbReference type="InterPro" id="IPR008927">
    <property type="entry name" value="6-PGluconate_DH-like_C_sf"/>
</dbReference>
<dbReference type="SUPFAM" id="SSF48179">
    <property type="entry name" value="6-phosphogluconate dehydrogenase C-terminal domain-like"/>
    <property type="match status" value="1"/>
</dbReference>
<sequence>MIVGFIGFGEVASTLTPILLENGCEVVTSSHQRSLKTQKLITESKIKDLKNNIEVSKSSDILISTNSPSNALNIAQKYGKMTNGLFLDINNISPNTTKKIANIIGDKFVDGAVIGKIDSKDSVIYLSGKNADKIAILNDFGLKTKVISYDIGDASTIKMLRSMYTKSVSAILLETFEIAEKMGLKEELFDTIAITEGKQFKSQATSRIENSIKYSKRKHEEMIELLIFLKDFEKELTNETMDKSIIEDVKNKFKRLN</sequence>
<dbReference type="PANTHER" id="PTHR43580:SF2">
    <property type="entry name" value="CYTOKINE-LIKE NUCLEAR FACTOR N-PAC"/>
    <property type="match status" value="1"/>
</dbReference>
<dbReference type="InterPro" id="IPR051265">
    <property type="entry name" value="HIBADH-related_NP60_sf"/>
</dbReference>
<evidence type="ECO:0000313" key="3">
    <source>
        <dbReference type="Proteomes" id="UP000077275"/>
    </source>
</evidence>
<reference evidence="2 3" key="1">
    <citation type="submission" date="2016-04" db="EMBL/GenBank/DDBJ databases">
        <title>Genome sequence of Methanobrevibacter cuticularis DSM 11139.</title>
        <authorList>
            <person name="Poehlein A."/>
            <person name="Seedorf H."/>
            <person name="Daniel R."/>
        </authorList>
    </citation>
    <scope>NUCLEOTIDE SEQUENCE [LARGE SCALE GENOMIC DNA]</scope>
    <source>
        <strain evidence="2 3">DSM 11139</strain>
    </source>
</reference>
<organism evidence="2 3">
    <name type="scientific">Methanobrevibacter cuticularis</name>
    <dbReference type="NCBI Taxonomy" id="47311"/>
    <lineage>
        <taxon>Archaea</taxon>
        <taxon>Methanobacteriati</taxon>
        <taxon>Methanobacteriota</taxon>
        <taxon>Methanomada group</taxon>
        <taxon>Methanobacteria</taxon>
        <taxon>Methanobacteriales</taxon>
        <taxon>Methanobacteriaceae</taxon>
        <taxon>Methanobrevibacter</taxon>
    </lineage>
</organism>
<dbReference type="STRING" id="47311.MBCUT_04650"/>
<dbReference type="Gene3D" id="3.40.50.720">
    <property type="entry name" value="NAD(P)-binding Rossmann-like Domain"/>
    <property type="match status" value="1"/>
</dbReference>
<dbReference type="InterPro" id="IPR028939">
    <property type="entry name" value="P5C_Rdtase_cat_N"/>
</dbReference>
<protein>
    <recommendedName>
        <fullName evidence="1">Pyrroline-5-carboxylate reductase catalytic N-terminal domain-containing protein</fullName>
    </recommendedName>
</protein>
<evidence type="ECO:0000259" key="1">
    <source>
        <dbReference type="Pfam" id="PF03807"/>
    </source>
</evidence>
<dbReference type="RefSeq" id="WP_067258424.1">
    <property type="nucleotide sequence ID" value="NZ_LWMW01000084.1"/>
</dbReference>
<dbReference type="PANTHER" id="PTHR43580">
    <property type="entry name" value="OXIDOREDUCTASE GLYR1-RELATED"/>
    <property type="match status" value="1"/>
</dbReference>
<dbReference type="InterPro" id="IPR036291">
    <property type="entry name" value="NAD(P)-bd_dom_sf"/>
</dbReference>
<dbReference type="Proteomes" id="UP000077275">
    <property type="component" value="Unassembled WGS sequence"/>
</dbReference>